<feature type="binding site" evidence="10">
    <location>
        <position position="23"/>
    </location>
    <ligand>
        <name>substrate</name>
    </ligand>
</feature>
<evidence type="ECO:0000256" key="5">
    <source>
        <dbReference type="ARBA" id="ARBA00023001"/>
    </source>
</evidence>
<proteinExistence type="inferred from homology"/>
<feature type="binding site" evidence="10">
    <location>
        <begin position="406"/>
        <end position="407"/>
    </location>
    <ligand>
        <name>substrate</name>
    </ligand>
</feature>
<feature type="active site" description="Nucleophile" evidence="9">
    <location>
        <position position="352"/>
    </location>
</feature>
<dbReference type="InterPro" id="IPR001360">
    <property type="entry name" value="Glyco_hydro_1"/>
</dbReference>
<organism evidence="12 13">
    <name type="scientific">Polymorphospora rubra</name>
    <dbReference type="NCBI Taxonomy" id="338584"/>
    <lineage>
        <taxon>Bacteria</taxon>
        <taxon>Bacillati</taxon>
        <taxon>Actinomycetota</taxon>
        <taxon>Actinomycetes</taxon>
        <taxon>Micromonosporales</taxon>
        <taxon>Micromonosporaceae</taxon>
        <taxon>Polymorphospora</taxon>
    </lineage>
</organism>
<dbReference type="InterPro" id="IPR033132">
    <property type="entry name" value="GH_1_N_CS"/>
</dbReference>
<dbReference type="PANTHER" id="PTHR10353">
    <property type="entry name" value="GLYCOSYL HYDROLASE"/>
    <property type="match status" value="1"/>
</dbReference>
<keyword evidence="6" id="KW-0119">Carbohydrate metabolism</keyword>
<protein>
    <recommendedName>
        <fullName evidence="3 11">Beta-glucosidase</fullName>
        <ecNumber evidence="3 11">3.2.1.21</ecNumber>
    </recommendedName>
</protein>
<evidence type="ECO:0000313" key="13">
    <source>
        <dbReference type="Proteomes" id="UP000680866"/>
    </source>
</evidence>
<evidence type="ECO:0000256" key="7">
    <source>
        <dbReference type="ARBA" id="ARBA00023295"/>
    </source>
</evidence>
<evidence type="ECO:0000256" key="3">
    <source>
        <dbReference type="ARBA" id="ARBA00012744"/>
    </source>
</evidence>
<keyword evidence="8" id="KW-0624">Polysaccharide degradation</keyword>
<dbReference type="PRINTS" id="PR00131">
    <property type="entry name" value="GLHYDRLASE1"/>
</dbReference>
<comment type="catalytic activity">
    <reaction evidence="1 11">
        <text>Hydrolysis of terminal, non-reducing beta-D-glucosyl residues with release of beta-D-glucose.</text>
        <dbReference type="EC" id="3.2.1.21"/>
    </reaction>
</comment>
<name>A0A810MV91_9ACTN</name>
<dbReference type="KEGG" id="pry:Prubr_05940"/>
<evidence type="ECO:0000256" key="10">
    <source>
        <dbReference type="PIRSR" id="PIRSR617736-2"/>
    </source>
</evidence>
<feature type="binding site" evidence="10">
    <location>
        <position position="399"/>
    </location>
    <ligand>
        <name>substrate</name>
    </ligand>
</feature>
<keyword evidence="7 11" id="KW-0326">Glycosidase</keyword>
<dbReference type="PROSITE" id="PS00653">
    <property type="entry name" value="GLYCOSYL_HYDROL_F1_2"/>
    <property type="match status" value="1"/>
</dbReference>
<reference evidence="12" key="1">
    <citation type="submission" date="2020-08" db="EMBL/GenBank/DDBJ databases">
        <title>Whole genome shotgun sequence of Polymorphospora rubra NBRC 101157.</title>
        <authorList>
            <person name="Komaki H."/>
            <person name="Tamura T."/>
        </authorList>
    </citation>
    <scope>NUCLEOTIDE SEQUENCE</scope>
    <source>
        <strain evidence="12">NBRC 101157</strain>
    </source>
</reference>
<dbReference type="Pfam" id="PF00232">
    <property type="entry name" value="Glyco_hydro_1"/>
    <property type="match status" value="1"/>
</dbReference>
<dbReference type="NCBIfam" id="TIGR03356">
    <property type="entry name" value="BGL"/>
    <property type="match status" value="1"/>
</dbReference>
<keyword evidence="4 11" id="KW-0378">Hydrolase</keyword>
<evidence type="ECO:0000256" key="8">
    <source>
        <dbReference type="ARBA" id="ARBA00023326"/>
    </source>
</evidence>
<dbReference type="Proteomes" id="UP000680866">
    <property type="component" value="Chromosome"/>
</dbReference>
<feature type="active site" description="Proton donor" evidence="9">
    <location>
        <position position="169"/>
    </location>
</feature>
<gene>
    <name evidence="12" type="ORF">Prubr_05940</name>
</gene>
<dbReference type="PANTHER" id="PTHR10353:SF36">
    <property type="entry name" value="LP05116P"/>
    <property type="match status" value="1"/>
</dbReference>
<keyword evidence="5" id="KW-0136">Cellulose degradation</keyword>
<evidence type="ECO:0000256" key="9">
    <source>
        <dbReference type="PIRSR" id="PIRSR617736-1"/>
    </source>
</evidence>
<dbReference type="AlphaFoldDB" id="A0A810MV91"/>
<evidence type="ECO:0000256" key="4">
    <source>
        <dbReference type="ARBA" id="ARBA00022801"/>
    </source>
</evidence>
<dbReference type="GO" id="GO:0030245">
    <property type="term" value="P:cellulose catabolic process"/>
    <property type="evidence" value="ECO:0007669"/>
    <property type="project" value="UniProtKB-KW"/>
</dbReference>
<evidence type="ECO:0000256" key="2">
    <source>
        <dbReference type="ARBA" id="ARBA00010838"/>
    </source>
</evidence>
<comment type="similarity">
    <text evidence="2 11">Belongs to the glycosyl hydrolase 1 family.</text>
</comment>
<dbReference type="GO" id="GO:0005829">
    <property type="term" value="C:cytosol"/>
    <property type="evidence" value="ECO:0007669"/>
    <property type="project" value="TreeGrafter"/>
</dbReference>
<feature type="binding site" evidence="10">
    <location>
        <position position="124"/>
    </location>
    <ligand>
        <name>substrate</name>
    </ligand>
</feature>
<accession>A0A810MV91</accession>
<dbReference type="EC" id="3.2.1.21" evidence="3 11"/>
<evidence type="ECO:0000256" key="11">
    <source>
        <dbReference type="RuleBase" id="RU361175"/>
    </source>
</evidence>
<dbReference type="Gene3D" id="3.20.20.80">
    <property type="entry name" value="Glycosidases"/>
    <property type="match status" value="1"/>
</dbReference>
<dbReference type="GO" id="GO:0008422">
    <property type="term" value="F:beta-glucosidase activity"/>
    <property type="evidence" value="ECO:0007669"/>
    <property type="project" value="UniProtKB-EC"/>
</dbReference>
<dbReference type="FunFam" id="3.20.20.80:FF:000004">
    <property type="entry name" value="Beta-glucosidase 6-phospho-beta-glucosidase"/>
    <property type="match status" value="1"/>
</dbReference>
<sequence>MALPPLPAFPTGFTWGVATSAYQVEGAVDTDGRGPSIWDTFAHEPGQIADGSTGDVTCDHYHRYPEDVALMSGLGIDAYRFSVAWSRIQPDGTGPANPAGLAFYDRLVDSLLAAGIDPVATLFHWDLPQALEDGGGWMDRDTAYRFADYSALVAAALGDRVKLWITLNEPVVHMTYGYAMGVHAPGRMMLFDAFPVTHHQLLGHGLAVAAVRAHSGSPVAIANNYSPVRACGDTAADRAAVAAYDALHNRLFTDPLLGLGYPTEIDFDLSAVHDGDLDVIAAPIDGIGVNYYNPTGIRAPDEGHPLPFEMVQLDDYATTGFGWPVVPDGLRDALVTLTTRYGAALPPLYVTESGCSYPDVVGPDGDCADPDRVAYLDSHLRAVRAAIDEGADVRGYFVWSLLDNFEWAEGFSQRFGLVHVDFDTRIRTPKTSYAWYRDAIRQAHR</sequence>
<dbReference type="InterPro" id="IPR017853">
    <property type="entry name" value="GH"/>
</dbReference>
<dbReference type="EMBL" id="AP023359">
    <property type="protein sequence ID" value="BCJ63573.1"/>
    <property type="molecule type" value="Genomic_DNA"/>
</dbReference>
<feature type="binding site" evidence="10">
    <location>
        <position position="168"/>
    </location>
    <ligand>
        <name>substrate</name>
    </ligand>
</feature>
<dbReference type="InterPro" id="IPR017736">
    <property type="entry name" value="Glyco_hydro_1_beta-glucosidase"/>
</dbReference>
<dbReference type="SUPFAM" id="SSF51445">
    <property type="entry name" value="(Trans)glycosidases"/>
    <property type="match status" value="1"/>
</dbReference>
<evidence type="ECO:0000313" key="12">
    <source>
        <dbReference type="EMBL" id="BCJ63573.1"/>
    </source>
</evidence>
<dbReference type="RefSeq" id="WP_212821360.1">
    <property type="nucleotide sequence ID" value="NZ_AP023359.1"/>
</dbReference>
<keyword evidence="13" id="KW-1185">Reference proteome</keyword>
<evidence type="ECO:0000256" key="6">
    <source>
        <dbReference type="ARBA" id="ARBA00023277"/>
    </source>
</evidence>
<feature type="binding site" evidence="10">
    <location>
        <position position="292"/>
    </location>
    <ligand>
        <name>substrate</name>
    </ligand>
</feature>
<evidence type="ECO:0000256" key="1">
    <source>
        <dbReference type="ARBA" id="ARBA00000448"/>
    </source>
</evidence>